<evidence type="ECO:0000313" key="2">
    <source>
        <dbReference type="Proteomes" id="UP000712007"/>
    </source>
</evidence>
<proteinExistence type="predicted"/>
<dbReference type="EMBL" id="JADIMV010000045">
    <property type="protein sequence ID" value="MBO8439492.1"/>
    <property type="molecule type" value="Genomic_DNA"/>
</dbReference>
<sequence>MSREVNVSIVAYRTPFDEIRACVGTLRQNGHIGEIYIVDNSPHYDSRLAALGAIYIHNGKNMGYGAAHNVAIRRSLENGAEYHLVMNSDITFSSGIFDTIVPFMDSHADIAALMPKAVYPSGEIQRLCRLLPSPADLLCRRTLPKRLTRKRIARYEMHRFSYDSIINVPFISGCFMMLRCAALRTAGLFDERYFMYMEDVDLSRRLHRRWRTVFFPQTTIVHEYRRSSSISKRMLMIHFINMCRYFNKWGWFSDKERRRINSAALSQDETPPKP</sequence>
<name>A0A940DKB3_9BACT</name>
<dbReference type="SUPFAM" id="SSF53448">
    <property type="entry name" value="Nucleotide-diphospho-sugar transferases"/>
    <property type="match status" value="1"/>
</dbReference>
<dbReference type="Proteomes" id="UP000712007">
    <property type="component" value="Unassembled WGS sequence"/>
</dbReference>
<reference evidence="1" key="1">
    <citation type="submission" date="2020-10" db="EMBL/GenBank/DDBJ databases">
        <authorList>
            <person name="Gilroy R."/>
        </authorList>
    </citation>
    <scope>NUCLEOTIDE SEQUENCE</scope>
    <source>
        <strain evidence="1">3924</strain>
    </source>
</reference>
<dbReference type="AlphaFoldDB" id="A0A940DKB3"/>
<evidence type="ECO:0000313" key="1">
    <source>
        <dbReference type="EMBL" id="MBO8439492.1"/>
    </source>
</evidence>
<gene>
    <name evidence="1" type="ORF">IAC51_02460</name>
</gene>
<dbReference type="Gene3D" id="3.90.550.10">
    <property type="entry name" value="Spore Coat Polysaccharide Biosynthesis Protein SpsA, Chain A"/>
    <property type="match status" value="1"/>
</dbReference>
<comment type="caution">
    <text evidence="1">The sequence shown here is derived from an EMBL/GenBank/DDBJ whole genome shotgun (WGS) entry which is preliminary data.</text>
</comment>
<reference evidence="1" key="2">
    <citation type="journal article" date="2021" name="PeerJ">
        <title>Extensive microbial diversity within the chicken gut microbiome revealed by metagenomics and culture.</title>
        <authorList>
            <person name="Gilroy R."/>
            <person name="Ravi A."/>
            <person name="Getino M."/>
            <person name="Pursley I."/>
            <person name="Horton D.L."/>
            <person name="Alikhan N.F."/>
            <person name="Baker D."/>
            <person name="Gharbi K."/>
            <person name="Hall N."/>
            <person name="Watson M."/>
            <person name="Adriaenssens E.M."/>
            <person name="Foster-Nyarko E."/>
            <person name="Jarju S."/>
            <person name="Secka A."/>
            <person name="Antonio M."/>
            <person name="Oren A."/>
            <person name="Chaudhuri R.R."/>
            <person name="La Ragione R."/>
            <person name="Hildebrand F."/>
            <person name="Pallen M.J."/>
        </authorList>
    </citation>
    <scope>NUCLEOTIDE SEQUENCE</scope>
    <source>
        <strain evidence="1">3924</strain>
    </source>
</reference>
<protein>
    <submittedName>
        <fullName evidence="1">Glycosyltransferase family 2 protein</fullName>
    </submittedName>
</protein>
<dbReference type="InterPro" id="IPR029044">
    <property type="entry name" value="Nucleotide-diphossugar_trans"/>
</dbReference>
<organism evidence="1 2">
    <name type="scientific">Candidatus Aphodosoma intestinipullorum</name>
    <dbReference type="NCBI Taxonomy" id="2840674"/>
    <lineage>
        <taxon>Bacteria</taxon>
        <taxon>Pseudomonadati</taxon>
        <taxon>Bacteroidota</taxon>
        <taxon>Bacteroidia</taxon>
        <taxon>Bacteroidales</taxon>
        <taxon>Candidatus Aphodosoma</taxon>
    </lineage>
</organism>
<dbReference type="Pfam" id="PF13641">
    <property type="entry name" value="Glyco_tranf_2_3"/>
    <property type="match status" value="1"/>
</dbReference>
<dbReference type="CDD" id="cd04186">
    <property type="entry name" value="GT_2_like_c"/>
    <property type="match status" value="1"/>
</dbReference>
<accession>A0A940DKB3</accession>
<dbReference type="PANTHER" id="PTHR43179:SF10">
    <property type="entry name" value="GLYCOSYL TRANSFERASE"/>
    <property type="match status" value="1"/>
</dbReference>
<dbReference type="PANTHER" id="PTHR43179">
    <property type="entry name" value="RHAMNOSYLTRANSFERASE WBBL"/>
    <property type="match status" value="1"/>
</dbReference>